<gene>
    <name evidence="1" type="ORF">DPMN_185111</name>
</gene>
<dbReference type="Gene3D" id="2.10.50.10">
    <property type="entry name" value="Tumor Necrosis Factor Receptor, subunit A, domain 2"/>
    <property type="match status" value="1"/>
</dbReference>
<sequence>MFPGHFTLEGARAQEECPIATYAPYHNTSACLQCPGGFYCPDKAMNYTVICPVGAYCPAGSYQYYTCPPGTFLNECVFE</sequence>
<dbReference type="Proteomes" id="UP000828390">
    <property type="component" value="Unassembled WGS sequence"/>
</dbReference>
<name>A0A9D4DJT1_DREPO</name>
<protein>
    <submittedName>
        <fullName evidence="1">Uncharacterized protein</fullName>
    </submittedName>
</protein>
<comment type="caution">
    <text evidence="1">The sequence shown here is derived from an EMBL/GenBank/DDBJ whole genome shotgun (WGS) entry which is preliminary data.</text>
</comment>
<dbReference type="PANTHER" id="PTHR47236:SF5">
    <property type="entry name" value="GENE, 32742-RELATED"/>
    <property type="match status" value="1"/>
</dbReference>
<dbReference type="AlphaFoldDB" id="A0A9D4DJT1"/>
<dbReference type="EMBL" id="JAIWYP010000010">
    <property type="protein sequence ID" value="KAH3750584.1"/>
    <property type="molecule type" value="Genomic_DNA"/>
</dbReference>
<organism evidence="1 2">
    <name type="scientific">Dreissena polymorpha</name>
    <name type="common">Zebra mussel</name>
    <name type="synonym">Mytilus polymorpha</name>
    <dbReference type="NCBI Taxonomy" id="45954"/>
    <lineage>
        <taxon>Eukaryota</taxon>
        <taxon>Metazoa</taxon>
        <taxon>Spiralia</taxon>
        <taxon>Lophotrochozoa</taxon>
        <taxon>Mollusca</taxon>
        <taxon>Bivalvia</taxon>
        <taxon>Autobranchia</taxon>
        <taxon>Heteroconchia</taxon>
        <taxon>Euheterodonta</taxon>
        <taxon>Imparidentia</taxon>
        <taxon>Neoheterodontei</taxon>
        <taxon>Myida</taxon>
        <taxon>Dreissenoidea</taxon>
        <taxon>Dreissenidae</taxon>
        <taxon>Dreissena</taxon>
    </lineage>
</organism>
<reference evidence="1" key="1">
    <citation type="journal article" date="2019" name="bioRxiv">
        <title>The Genome of the Zebra Mussel, Dreissena polymorpha: A Resource for Invasive Species Research.</title>
        <authorList>
            <person name="McCartney M.A."/>
            <person name="Auch B."/>
            <person name="Kono T."/>
            <person name="Mallez S."/>
            <person name="Zhang Y."/>
            <person name="Obille A."/>
            <person name="Becker A."/>
            <person name="Abrahante J.E."/>
            <person name="Garbe J."/>
            <person name="Badalamenti J.P."/>
            <person name="Herman A."/>
            <person name="Mangelson H."/>
            <person name="Liachko I."/>
            <person name="Sullivan S."/>
            <person name="Sone E.D."/>
            <person name="Koren S."/>
            <person name="Silverstein K.A.T."/>
            <person name="Beckman K.B."/>
            <person name="Gohl D.M."/>
        </authorList>
    </citation>
    <scope>NUCLEOTIDE SEQUENCE</scope>
    <source>
        <strain evidence="1">Duluth1</strain>
        <tissue evidence="1">Whole animal</tissue>
    </source>
</reference>
<reference evidence="1" key="2">
    <citation type="submission" date="2020-11" db="EMBL/GenBank/DDBJ databases">
        <authorList>
            <person name="McCartney M.A."/>
            <person name="Auch B."/>
            <person name="Kono T."/>
            <person name="Mallez S."/>
            <person name="Becker A."/>
            <person name="Gohl D.M."/>
            <person name="Silverstein K.A.T."/>
            <person name="Koren S."/>
            <person name="Bechman K.B."/>
            <person name="Herman A."/>
            <person name="Abrahante J.E."/>
            <person name="Garbe J."/>
        </authorList>
    </citation>
    <scope>NUCLEOTIDE SEQUENCE</scope>
    <source>
        <strain evidence="1">Duluth1</strain>
        <tissue evidence="1">Whole animal</tissue>
    </source>
</reference>
<proteinExistence type="predicted"/>
<evidence type="ECO:0000313" key="2">
    <source>
        <dbReference type="Proteomes" id="UP000828390"/>
    </source>
</evidence>
<accession>A0A9D4DJT1</accession>
<dbReference type="PANTHER" id="PTHR47236">
    <property type="entry name" value="GENE, 32742-RELATED-RELATED"/>
    <property type="match status" value="1"/>
</dbReference>
<keyword evidence="2" id="KW-1185">Reference proteome</keyword>
<dbReference type="SUPFAM" id="SSF57184">
    <property type="entry name" value="Growth factor receptor domain"/>
    <property type="match status" value="1"/>
</dbReference>
<evidence type="ECO:0000313" key="1">
    <source>
        <dbReference type="EMBL" id="KAH3750584.1"/>
    </source>
</evidence>
<dbReference type="InterPro" id="IPR009030">
    <property type="entry name" value="Growth_fac_rcpt_cys_sf"/>
</dbReference>